<dbReference type="SUPFAM" id="SSF81383">
    <property type="entry name" value="F-box domain"/>
    <property type="match status" value="1"/>
</dbReference>
<reference evidence="3" key="1">
    <citation type="journal article" date="2016" name="Nat. Biotechnol.">
        <title>Sequencing wild and cultivated cassava and related species reveals extensive interspecific hybridization and genetic diversity.</title>
        <authorList>
            <person name="Bredeson J.V."/>
            <person name="Lyons J.B."/>
            <person name="Prochnik S.E."/>
            <person name="Wu G.A."/>
            <person name="Ha C.M."/>
            <person name="Edsinger-Gonzales E."/>
            <person name="Grimwood J."/>
            <person name="Schmutz J."/>
            <person name="Rabbi I.Y."/>
            <person name="Egesi C."/>
            <person name="Nauluvula P."/>
            <person name="Lebot V."/>
            <person name="Ndunguru J."/>
            <person name="Mkamilo G."/>
            <person name="Bart R.S."/>
            <person name="Setter T.L."/>
            <person name="Gleadow R.M."/>
            <person name="Kulakow P."/>
            <person name="Ferguson M.E."/>
            <person name="Rounsley S."/>
            <person name="Rokhsar D.S."/>
        </authorList>
    </citation>
    <scope>NUCLEOTIDE SEQUENCE [LARGE SCALE GENOMIC DNA]</scope>
    <source>
        <strain evidence="3">cv. AM560-2</strain>
    </source>
</reference>
<dbReference type="EMBL" id="CM004401">
    <property type="protein sequence ID" value="OAY27853.1"/>
    <property type="molecule type" value="Genomic_DNA"/>
</dbReference>
<dbReference type="InterPro" id="IPR036047">
    <property type="entry name" value="F-box-like_dom_sf"/>
</dbReference>
<dbReference type="OrthoDB" id="591557at2759"/>
<keyword evidence="3" id="KW-1185">Reference proteome</keyword>
<comment type="caution">
    <text evidence="2">The sequence shown here is derived from an EMBL/GenBank/DDBJ whole genome shotgun (WGS) entry which is preliminary data.</text>
</comment>
<sequence>MAKANLVHDVIIQILLRLPVKSLCRFKSVCKYWHFLISDPHFVRMHLNLATRNNCINCQRWRLCLTSFSLPSVYSVGYEAYDKAVAAKLDYPLKTDCYDEVKFIGSCNGLLCVASEPGILLLINPSTREAEEIPRLGNRRPFTQSSLPYMYGFGYAHSINDYKLVKISCKGCVFVYSLRANSWREVGVFPYGILALDPGIQLKGAIHWVVSHSMDSTKSQVIGAFDLVKEKFWDVSPPASVKNFYGIGVFGECLCILPGSDITSHNDFWIMKSYGIKESWTKVVITIPYFRMKPLGVFENHKALLEIDGKLVVYNFIDETYQDLVIHGIPDGIDFEVETYIESLVSPHLRLATRADIWIR</sequence>
<dbReference type="Pfam" id="PF00646">
    <property type="entry name" value="F-box"/>
    <property type="match status" value="1"/>
</dbReference>
<dbReference type="Proteomes" id="UP000091857">
    <property type="component" value="Chromosome 15"/>
</dbReference>
<evidence type="ECO:0000259" key="1">
    <source>
        <dbReference type="SMART" id="SM00256"/>
    </source>
</evidence>
<dbReference type="InterPro" id="IPR011043">
    <property type="entry name" value="Gal_Oxase/kelch_b-propeller"/>
</dbReference>
<dbReference type="PANTHER" id="PTHR31672">
    <property type="entry name" value="BNACNNG10540D PROTEIN"/>
    <property type="match status" value="1"/>
</dbReference>
<organism evidence="2 3">
    <name type="scientific">Manihot esculenta</name>
    <name type="common">Cassava</name>
    <name type="synonym">Jatropha manihot</name>
    <dbReference type="NCBI Taxonomy" id="3983"/>
    <lineage>
        <taxon>Eukaryota</taxon>
        <taxon>Viridiplantae</taxon>
        <taxon>Streptophyta</taxon>
        <taxon>Embryophyta</taxon>
        <taxon>Tracheophyta</taxon>
        <taxon>Spermatophyta</taxon>
        <taxon>Magnoliopsida</taxon>
        <taxon>eudicotyledons</taxon>
        <taxon>Gunneridae</taxon>
        <taxon>Pentapetalae</taxon>
        <taxon>rosids</taxon>
        <taxon>fabids</taxon>
        <taxon>Malpighiales</taxon>
        <taxon>Euphorbiaceae</taxon>
        <taxon>Crotonoideae</taxon>
        <taxon>Manihoteae</taxon>
        <taxon>Manihot</taxon>
    </lineage>
</organism>
<evidence type="ECO:0000313" key="3">
    <source>
        <dbReference type="Proteomes" id="UP000091857"/>
    </source>
</evidence>
<accession>A0A2C9UC56</accession>
<dbReference type="SUPFAM" id="SSF50965">
    <property type="entry name" value="Galactose oxidase, central domain"/>
    <property type="match status" value="1"/>
</dbReference>
<dbReference type="Gene3D" id="1.20.1280.50">
    <property type="match status" value="1"/>
</dbReference>
<name>A0A2C9UC56_MANES</name>
<dbReference type="SMART" id="SM00256">
    <property type="entry name" value="FBOX"/>
    <property type="match status" value="1"/>
</dbReference>
<evidence type="ECO:0000313" key="2">
    <source>
        <dbReference type="EMBL" id="OAY27853.1"/>
    </source>
</evidence>
<dbReference type="InterPro" id="IPR001810">
    <property type="entry name" value="F-box_dom"/>
</dbReference>
<proteinExistence type="predicted"/>
<dbReference type="InterPro" id="IPR050796">
    <property type="entry name" value="SCF_F-box_component"/>
</dbReference>
<feature type="domain" description="F-box" evidence="1">
    <location>
        <begin position="6"/>
        <end position="45"/>
    </location>
</feature>
<gene>
    <name evidence="2" type="ORF">MANES_15G021000v8</name>
</gene>
<dbReference type="PANTHER" id="PTHR31672:SF13">
    <property type="entry name" value="F-BOX PROTEIN CPR30-LIKE"/>
    <property type="match status" value="1"/>
</dbReference>
<dbReference type="Pfam" id="PF07734">
    <property type="entry name" value="FBA_1"/>
    <property type="match status" value="1"/>
</dbReference>
<dbReference type="CDD" id="cd22157">
    <property type="entry name" value="F-box_AtFBW1-like"/>
    <property type="match status" value="1"/>
</dbReference>
<dbReference type="InterPro" id="IPR006527">
    <property type="entry name" value="F-box-assoc_dom_typ1"/>
</dbReference>
<dbReference type="Gramene" id="Manes.15G021000.1.v8.1">
    <property type="protein sequence ID" value="Manes.15G021000.1.v8.1.CDS.1"/>
    <property type="gene ID" value="Manes.15G021000.v8.1"/>
</dbReference>
<dbReference type="STRING" id="3983.A0A2C9UC56"/>
<dbReference type="NCBIfam" id="TIGR01640">
    <property type="entry name" value="F_box_assoc_1"/>
    <property type="match status" value="1"/>
</dbReference>
<dbReference type="AlphaFoldDB" id="A0A2C9UC56"/>
<dbReference type="InterPro" id="IPR017451">
    <property type="entry name" value="F-box-assoc_interact_dom"/>
</dbReference>
<dbReference type="OMA" id="IMYESIV"/>
<protein>
    <recommendedName>
        <fullName evidence="1">F-box domain-containing protein</fullName>
    </recommendedName>
</protein>